<dbReference type="GO" id="GO:0005634">
    <property type="term" value="C:nucleus"/>
    <property type="evidence" value="ECO:0007669"/>
    <property type="project" value="TreeGrafter"/>
</dbReference>
<dbReference type="GO" id="GO:0004521">
    <property type="term" value="F:RNA endonuclease activity"/>
    <property type="evidence" value="ECO:0007669"/>
    <property type="project" value="TreeGrafter"/>
</dbReference>
<evidence type="ECO:0000313" key="4">
    <source>
        <dbReference type="Proteomes" id="UP001152798"/>
    </source>
</evidence>
<proteinExistence type="predicted"/>
<dbReference type="Pfam" id="PF11977">
    <property type="entry name" value="RNase_Zc3h12a"/>
    <property type="match status" value="1"/>
</dbReference>
<dbReference type="CDD" id="cd18719">
    <property type="entry name" value="PIN_Zc3h12a-N4BP1-like"/>
    <property type="match status" value="1"/>
</dbReference>
<dbReference type="OrthoDB" id="392925at2759"/>
<dbReference type="PANTHER" id="PTHR12876:SF35">
    <property type="entry name" value="LD08718P-RELATED"/>
    <property type="match status" value="1"/>
</dbReference>
<feature type="compositionally biased region" description="Low complexity" evidence="1">
    <location>
        <begin position="85"/>
        <end position="112"/>
    </location>
</feature>
<evidence type="ECO:0000259" key="2">
    <source>
        <dbReference type="Pfam" id="PF11977"/>
    </source>
</evidence>
<dbReference type="GO" id="GO:0036464">
    <property type="term" value="C:cytoplasmic ribonucleoprotein granule"/>
    <property type="evidence" value="ECO:0007669"/>
    <property type="project" value="TreeGrafter"/>
</dbReference>
<dbReference type="GO" id="GO:0003729">
    <property type="term" value="F:mRNA binding"/>
    <property type="evidence" value="ECO:0007669"/>
    <property type="project" value="TreeGrafter"/>
</dbReference>
<sequence>MGTMDVITLDDTIDNDASLFIIDEEPILEPSATTVMKEVTNKQTSKRRKRKSDNKKMGKNKKINSDMKKKSKTQWLVLGPNKAQSSESIISRINSTNSSSTRTTSESRTSSEMDIYSISSSLLSSNKSKKSDLETIVIQSDEEDDMDVIELSDEEVGTIGGELSKSVHRAQGQLSAFQKRGGIITKAWPKSPQKKRSPPVANSSSKIQPGTSRNLRPIVIDGSNVAFGHGCRTGFSSKGLQICCDYFLNRGHTVKVFVPQFRRRHHATSDFHILDKLEKEKILVFTPSRKVEGKQVVSYDDRYIVEYATKCGGVIVSRDNYQDLLAENSEWKETINKRLLMFTWVDDMIMFPQDPLGRTGPSLEEFLSFPPETSKGDTKAASVTTK</sequence>
<feature type="compositionally biased region" description="Basic residues" evidence="1">
    <location>
        <begin position="44"/>
        <end position="62"/>
    </location>
</feature>
<dbReference type="Gene3D" id="3.40.50.11980">
    <property type="match status" value="1"/>
</dbReference>
<feature type="region of interest" description="Disordered" evidence="1">
    <location>
        <begin position="367"/>
        <end position="386"/>
    </location>
</feature>
<protein>
    <recommendedName>
        <fullName evidence="2">RNase NYN domain-containing protein</fullName>
    </recommendedName>
</protein>
<feature type="region of interest" description="Disordered" evidence="1">
    <location>
        <begin position="185"/>
        <end position="215"/>
    </location>
</feature>
<evidence type="ECO:0000313" key="3">
    <source>
        <dbReference type="EMBL" id="CAH1398085.1"/>
    </source>
</evidence>
<dbReference type="InterPro" id="IPR051101">
    <property type="entry name" value="ZC3H12/N4BP1_RNase_Reg"/>
</dbReference>
<dbReference type="InterPro" id="IPR021869">
    <property type="entry name" value="RNase_Zc3h12_NYN"/>
</dbReference>
<reference evidence="3" key="1">
    <citation type="submission" date="2022-01" db="EMBL/GenBank/DDBJ databases">
        <authorList>
            <person name="King R."/>
        </authorList>
    </citation>
    <scope>NUCLEOTIDE SEQUENCE</scope>
</reference>
<feature type="domain" description="RNase NYN" evidence="2">
    <location>
        <begin position="215"/>
        <end position="365"/>
    </location>
</feature>
<organism evidence="3 4">
    <name type="scientific">Nezara viridula</name>
    <name type="common">Southern green stink bug</name>
    <name type="synonym">Cimex viridulus</name>
    <dbReference type="NCBI Taxonomy" id="85310"/>
    <lineage>
        <taxon>Eukaryota</taxon>
        <taxon>Metazoa</taxon>
        <taxon>Ecdysozoa</taxon>
        <taxon>Arthropoda</taxon>
        <taxon>Hexapoda</taxon>
        <taxon>Insecta</taxon>
        <taxon>Pterygota</taxon>
        <taxon>Neoptera</taxon>
        <taxon>Paraneoptera</taxon>
        <taxon>Hemiptera</taxon>
        <taxon>Heteroptera</taxon>
        <taxon>Panheteroptera</taxon>
        <taxon>Pentatomomorpha</taxon>
        <taxon>Pentatomoidea</taxon>
        <taxon>Pentatomidae</taxon>
        <taxon>Pentatominae</taxon>
        <taxon>Nezara</taxon>
    </lineage>
</organism>
<dbReference type="PANTHER" id="PTHR12876">
    <property type="entry name" value="N4BP1-RELATED"/>
    <property type="match status" value="1"/>
</dbReference>
<dbReference type="EMBL" id="OV725080">
    <property type="protein sequence ID" value="CAH1398085.1"/>
    <property type="molecule type" value="Genomic_DNA"/>
</dbReference>
<gene>
    <name evidence="3" type="ORF">NEZAVI_LOCUS7806</name>
</gene>
<keyword evidence="4" id="KW-1185">Reference proteome</keyword>
<name>A0A9P0H9J8_NEZVI</name>
<accession>A0A9P0H9J8</accession>
<dbReference type="FunFam" id="3.40.50.11980:FF:000001">
    <property type="entry name" value="ZC3H12A isoform 1"/>
    <property type="match status" value="1"/>
</dbReference>
<evidence type="ECO:0000256" key="1">
    <source>
        <dbReference type="SAM" id="MobiDB-lite"/>
    </source>
</evidence>
<dbReference type="Proteomes" id="UP001152798">
    <property type="component" value="Chromosome 4"/>
</dbReference>
<dbReference type="AlphaFoldDB" id="A0A9P0H9J8"/>
<feature type="region of interest" description="Disordered" evidence="1">
    <location>
        <begin position="33"/>
        <end position="112"/>
    </location>
</feature>
<feature type="compositionally biased region" description="Polar residues" evidence="1">
    <location>
        <begin position="200"/>
        <end position="214"/>
    </location>
</feature>